<dbReference type="AlphaFoldDB" id="A0A494Z7I9"/>
<sequence>MKKVRWGVLSTAGIAQAQLIPAFQRANNAEVTAISSGSGIEKAATVAKKLSIEKSYGSYEQLLDDSDIDAVYIPLPNHLHKEWVMKAAEKGKHILCEKPAALNMEELLEMEQACAKHQVIFMEAFMYFFHAQHERVREIINSGEIGDVKLIRAGFSFPLHEEGNIRYQFKEGGGSMYDIGCYTIHTLRNILEAEPLTVQAHAVIHQKFAVDTDVVAYLQFPNGIRAMFDISFGLTNRSEYEVIGTKGKITVPRAYRPDNQGGDGIIIVDVENVCRTETVNSDQYRNQVEHLSNVILEDHHPIDHDWNNTINNMRTIDACFESIQSGKQVNVN</sequence>
<keyword evidence="2" id="KW-0560">Oxidoreductase</keyword>
<keyword evidence="6" id="KW-1185">Reference proteome</keyword>
<comment type="caution">
    <text evidence="5">The sequence shown here is derived from an EMBL/GenBank/DDBJ whole genome shotgun (WGS) entry which is preliminary data.</text>
</comment>
<evidence type="ECO:0000313" key="6">
    <source>
        <dbReference type="Proteomes" id="UP000281813"/>
    </source>
</evidence>
<evidence type="ECO:0000259" key="3">
    <source>
        <dbReference type="Pfam" id="PF01408"/>
    </source>
</evidence>
<evidence type="ECO:0000313" key="5">
    <source>
        <dbReference type="EMBL" id="RKQ18555.1"/>
    </source>
</evidence>
<name>A0A494Z7I9_9BACI</name>
<proteinExistence type="inferred from homology"/>
<reference evidence="5 6" key="1">
    <citation type="journal article" date="2015" name="Antonie Van Leeuwenhoek">
        <title>Oceanobacillus bengalensis sp. nov., a bacterium isolated from seawater of the Bay of Bengal.</title>
        <authorList>
            <person name="Yongchang O."/>
            <person name="Xiang W."/>
            <person name="Wang G."/>
        </authorList>
    </citation>
    <scope>NUCLEOTIDE SEQUENCE [LARGE SCALE GENOMIC DNA]</scope>
    <source>
        <strain evidence="5 6">MCCC 1K00260</strain>
    </source>
</reference>
<dbReference type="Gene3D" id="3.30.360.10">
    <property type="entry name" value="Dihydrodipicolinate Reductase, domain 2"/>
    <property type="match status" value="1"/>
</dbReference>
<dbReference type="OrthoDB" id="9815825at2"/>
<dbReference type="PANTHER" id="PTHR22604:SF105">
    <property type="entry name" value="TRANS-1,2-DIHYDROBENZENE-1,2-DIOL DEHYDROGENASE"/>
    <property type="match status" value="1"/>
</dbReference>
<feature type="domain" description="Gfo/Idh/MocA-like oxidoreductase N-terminal" evidence="3">
    <location>
        <begin position="6"/>
        <end position="124"/>
    </location>
</feature>
<dbReference type="RefSeq" id="WP_121127527.1">
    <property type="nucleotide sequence ID" value="NZ_JBHUFK010000020.1"/>
</dbReference>
<accession>A0A494Z7I9</accession>
<evidence type="ECO:0000256" key="2">
    <source>
        <dbReference type="ARBA" id="ARBA00023002"/>
    </source>
</evidence>
<dbReference type="Pfam" id="PF22725">
    <property type="entry name" value="GFO_IDH_MocA_C3"/>
    <property type="match status" value="1"/>
</dbReference>
<dbReference type="GO" id="GO:0016491">
    <property type="term" value="F:oxidoreductase activity"/>
    <property type="evidence" value="ECO:0007669"/>
    <property type="project" value="UniProtKB-KW"/>
</dbReference>
<dbReference type="SUPFAM" id="SSF55347">
    <property type="entry name" value="Glyceraldehyde-3-phosphate dehydrogenase-like, C-terminal domain"/>
    <property type="match status" value="1"/>
</dbReference>
<organism evidence="5 6">
    <name type="scientific">Oceanobacillus bengalensis</name>
    <dbReference type="NCBI Taxonomy" id="1435466"/>
    <lineage>
        <taxon>Bacteria</taxon>
        <taxon>Bacillati</taxon>
        <taxon>Bacillota</taxon>
        <taxon>Bacilli</taxon>
        <taxon>Bacillales</taxon>
        <taxon>Bacillaceae</taxon>
        <taxon>Oceanobacillus</taxon>
    </lineage>
</organism>
<dbReference type="GO" id="GO:0000166">
    <property type="term" value="F:nucleotide binding"/>
    <property type="evidence" value="ECO:0007669"/>
    <property type="project" value="InterPro"/>
</dbReference>
<dbReference type="SUPFAM" id="SSF51735">
    <property type="entry name" value="NAD(P)-binding Rossmann-fold domains"/>
    <property type="match status" value="1"/>
</dbReference>
<evidence type="ECO:0000259" key="4">
    <source>
        <dbReference type="Pfam" id="PF22725"/>
    </source>
</evidence>
<dbReference type="InterPro" id="IPR055170">
    <property type="entry name" value="GFO_IDH_MocA-like_dom"/>
</dbReference>
<dbReference type="Gene3D" id="3.40.50.720">
    <property type="entry name" value="NAD(P)-binding Rossmann-like Domain"/>
    <property type="match status" value="1"/>
</dbReference>
<feature type="domain" description="GFO/IDH/MocA-like oxidoreductase" evidence="4">
    <location>
        <begin position="134"/>
        <end position="249"/>
    </location>
</feature>
<dbReference type="Proteomes" id="UP000281813">
    <property type="component" value="Unassembled WGS sequence"/>
</dbReference>
<gene>
    <name evidence="5" type="ORF">D8M05_00110</name>
</gene>
<dbReference type="Pfam" id="PF01408">
    <property type="entry name" value="GFO_IDH_MocA"/>
    <property type="match status" value="1"/>
</dbReference>
<comment type="similarity">
    <text evidence="1">Belongs to the Gfo/Idh/MocA family.</text>
</comment>
<dbReference type="InterPro" id="IPR036291">
    <property type="entry name" value="NAD(P)-bd_dom_sf"/>
</dbReference>
<dbReference type="EMBL" id="RBZO01000001">
    <property type="protein sequence ID" value="RKQ18555.1"/>
    <property type="molecule type" value="Genomic_DNA"/>
</dbReference>
<dbReference type="PANTHER" id="PTHR22604">
    <property type="entry name" value="OXIDOREDUCTASES"/>
    <property type="match status" value="1"/>
</dbReference>
<evidence type="ECO:0000256" key="1">
    <source>
        <dbReference type="ARBA" id="ARBA00010928"/>
    </source>
</evidence>
<protein>
    <submittedName>
        <fullName evidence="5">Gfo/Idh/MocA family oxidoreductase</fullName>
    </submittedName>
</protein>
<dbReference type="InterPro" id="IPR000683">
    <property type="entry name" value="Gfo/Idh/MocA-like_OxRdtase_N"/>
</dbReference>
<dbReference type="InterPro" id="IPR050984">
    <property type="entry name" value="Gfo/Idh/MocA_domain"/>
</dbReference>